<evidence type="ECO:0000313" key="10">
    <source>
        <dbReference type="EMBL" id="OJT10254.1"/>
    </source>
</evidence>
<dbReference type="AlphaFoldDB" id="A0A1M2VRL8"/>
<dbReference type="InterPro" id="IPR011989">
    <property type="entry name" value="ARM-like"/>
</dbReference>
<dbReference type="Proteomes" id="UP000184267">
    <property type="component" value="Unassembled WGS sequence"/>
</dbReference>
<dbReference type="Pfam" id="PF18808">
    <property type="entry name" value="Importin_rep_4"/>
    <property type="match status" value="1"/>
</dbReference>
<evidence type="ECO:0000256" key="1">
    <source>
        <dbReference type="ARBA" id="ARBA00004123"/>
    </source>
</evidence>
<evidence type="ECO:0000256" key="2">
    <source>
        <dbReference type="ARBA" id="ARBA00004496"/>
    </source>
</evidence>
<keyword evidence="3" id="KW-0813">Transport</keyword>
<sequence length="933" mass="102409">MGDVLVPPEITAEVTQILSNLVLGDNAIRTRQTAVNDRLEQTPELYLLAIAQFATSADTELMRSFSLVLLRRLLFRPPSQNRLALYDQLSAPAIATLERILLHSLLHEPAPVVRHKTVDTVTDLSNYSMKRGRPWHTLQSQVFAMADNTDVHTREAAFRVFAGCPNLIMDLQTDAILAILQKGLQDQQSTEVRLASLRASVAFLSALDLSQQAQALSLMYPMLNTLPSLPHARLPPFLLVVTELASSNPHLFRPHIPALLAFLPSLLLPVVDAGPTPTVARPNPGGGSSFAFPPAPQGENGDEKAVSGEDDEVRKGALEFMTTLSEARPNMLRGVEGWVNIVVRGCLEGMGEIPEDDLEEWLEADPAEDPTDDAYPHTYEHSLDRIACALGGGAVLPPAFTFIPAMLASHDWRLRHAGLMAIAAIAEGTSKVMQQELGKIVELVTPMFKDPHPRVRYAACQCIGQLCTDLEEVVQEKFHEQIFAALIPALEAPEPRVHAHAAAALINFCEGVERETLIPYLDSIVERLLKLLNPSADQPATQPKRYVQEQVITTLAMVADASEATFAKHYASIMPLLLNVMQNANGPEYRKLRVKAMECAGLIAIAVGRDVFRPDSRTFVELLMRIQSKSRAFVSINTVAYYRGALTDSPADPNDTMLSHFLIATWAKVCQALGEEFEPYLPVVMPPLLRVASSKADISIYDDDEEHEDRDGWESISMDGRQVGVKTSALEDKCQAFETLLIHASTLNARFGPYVAQVLELALPGLRFYIHEGVQEACAMLIPVLISCGKNSGTLTNQMVAATLSQIITCVANESDSSFLASLYKCFLDTLLVLGGPPALAPEFRQGIVDATKRQLNALADKRKARAARPAHELREEREDLALIQEMEDFAIEDMAKVLRTVEAPGDLMIAVSSLRQLALNLSDWESEDEGGS</sequence>
<dbReference type="InterPro" id="IPR016024">
    <property type="entry name" value="ARM-type_fold"/>
</dbReference>
<protein>
    <submittedName>
        <fullName evidence="10">Importin subunit beta-3</fullName>
    </submittedName>
</protein>
<dbReference type="OrthoDB" id="543373at2759"/>
<keyword evidence="11" id="KW-1185">Reference proteome</keyword>
<evidence type="ECO:0000256" key="5">
    <source>
        <dbReference type="ARBA" id="ARBA00022737"/>
    </source>
</evidence>
<reference evidence="10 11" key="1">
    <citation type="submission" date="2016-10" db="EMBL/GenBank/DDBJ databases">
        <title>Genome sequence of the basidiomycete white-rot fungus Trametes pubescens.</title>
        <authorList>
            <person name="Makela M.R."/>
            <person name="Granchi Z."/>
            <person name="Peng M."/>
            <person name="De Vries R.P."/>
            <person name="Grigoriev I."/>
            <person name="Riley R."/>
            <person name="Hilden K."/>
        </authorList>
    </citation>
    <scope>NUCLEOTIDE SEQUENCE [LARGE SCALE GENOMIC DNA]</scope>
    <source>
        <strain evidence="10 11">FBCC735</strain>
    </source>
</reference>
<feature type="region of interest" description="Disordered" evidence="8">
    <location>
        <begin position="278"/>
        <end position="310"/>
    </location>
</feature>
<keyword evidence="7" id="KW-0539">Nucleus</keyword>
<dbReference type="InterPro" id="IPR057672">
    <property type="entry name" value="TPR_IPO4/5"/>
</dbReference>
<evidence type="ECO:0000313" key="11">
    <source>
        <dbReference type="Proteomes" id="UP000184267"/>
    </source>
</evidence>
<dbReference type="InterPro" id="IPR040122">
    <property type="entry name" value="Importin_beta"/>
</dbReference>
<dbReference type="InterPro" id="IPR041653">
    <property type="entry name" value="Importin_rep_4"/>
</dbReference>
<keyword evidence="4" id="KW-0963">Cytoplasm</keyword>
<proteinExistence type="predicted"/>
<accession>A0A1M2VRL8</accession>
<dbReference type="STRING" id="154538.A0A1M2VRL8"/>
<feature type="domain" description="IPO4/5-like TPR repeats" evidence="9">
    <location>
        <begin position="111"/>
        <end position="262"/>
    </location>
</feature>
<dbReference type="Pfam" id="PF18829">
    <property type="entry name" value="Importin_rep_6"/>
    <property type="match status" value="1"/>
</dbReference>
<dbReference type="PANTHER" id="PTHR10527">
    <property type="entry name" value="IMPORTIN BETA"/>
    <property type="match status" value="1"/>
</dbReference>
<dbReference type="GO" id="GO:0005737">
    <property type="term" value="C:cytoplasm"/>
    <property type="evidence" value="ECO:0007669"/>
    <property type="project" value="UniProtKB-SubCell"/>
</dbReference>
<dbReference type="GO" id="GO:0005634">
    <property type="term" value="C:nucleus"/>
    <property type="evidence" value="ECO:0007669"/>
    <property type="project" value="UniProtKB-SubCell"/>
</dbReference>
<dbReference type="SUPFAM" id="SSF48371">
    <property type="entry name" value="ARM repeat"/>
    <property type="match status" value="1"/>
</dbReference>
<comment type="caution">
    <text evidence="10">The sequence shown here is derived from an EMBL/GenBank/DDBJ whole genome shotgun (WGS) entry which is preliminary data.</text>
</comment>
<comment type="subcellular location">
    <subcellularLocation>
        <location evidence="2">Cytoplasm</location>
    </subcellularLocation>
    <subcellularLocation>
        <location evidence="1">Nucleus</location>
    </subcellularLocation>
</comment>
<organism evidence="10 11">
    <name type="scientific">Trametes pubescens</name>
    <name type="common">White-rot fungus</name>
    <dbReference type="NCBI Taxonomy" id="154538"/>
    <lineage>
        <taxon>Eukaryota</taxon>
        <taxon>Fungi</taxon>
        <taxon>Dikarya</taxon>
        <taxon>Basidiomycota</taxon>
        <taxon>Agaricomycotina</taxon>
        <taxon>Agaricomycetes</taxon>
        <taxon>Polyporales</taxon>
        <taxon>Polyporaceae</taxon>
        <taxon>Trametes</taxon>
    </lineage>
</organism>
<dbReference type="OMA" id="PKRFVQE"/>
<dbReference type="Gene3D" id="1.25.10.10">
    <property type="entry name" value="Leucine-rich Repeat Variant"/>
    <property type="match status" value="1"/>
</dbReference>
<dbReference type="GO" id="GO:0006606">
    <property type="term" value="P:protein import into nucleus"/>
    <property type="evidence" value="ECO:0007669"/>
    <property type="project" value="InterPro"/>
</dbReference>
<name>A0A1M2VRL8_TRAPU</name>
<dbReference type="EMBL" id="MNAD01000801">
    <property type="protein sequence ID" value="OJT10254.1"/>
    <property type="molecule type" value="Genomic_DNA"/>
</dbReference>
<dbReference type="Pfam" id="PF13513">
    <property type="entry name" value="HEAT_EZ"/>
    <property type="match status" value="1"/>
</dbReference>
<evidence type="ECO:0000259" key="9">
    <source>
        <dbReference type="Pfam" id="PF25780"/>
    </source>
</evidence>
<dbReference type="InterPro" id="IPR041389">
    <property type="entry name" value="Importin_rep_6"/>
</dbReference>
<evidence type="ECO:0000256" key="7">
    <source>
        <dbReference type="ARBA" id="ARBA00023242"/>
    </source>
</evidence>
<evidence type="ECO:0000256" key="4">
    <source>
        <dbReference type="ARBA" id="ARBA00022490"/>
    </source>
</evidence>
<evidence type="ECO:0000256" key="3">
    <source>
        <dbReference type="ARBA" id="ARBA00022448"/>
    </source>
</evidence>
<gene>
    <name evidence="10" type="ORF">TRAPUB_13247</name>
</gene>
<keyword evidence="6" id="KW-0653">Protein transport</keyword>
<keyword evidence="5" id="KW-0677">Repeat</keyword>
<feature type="compositionally biased region" description="Basic and acidic residues" evidence="8">
    <location>
        <begin position="301"/>
        <end position="310"/>
    </location>
</feature>
<dbReference type="Pfam" id="PF25780">
    <property type="entry name" value="TPR_IPO5"/>
    <property type="match status" value="1"/>
</dbReference>
<evidence type="ECO:0000256" key="8">
    <source>
        <dbReference type="SAM" id="MobiDB-lite"/>
    </source>
</evidence>
<evidence type="ECO:0000256" key="6">
    <source>
        <dbReference type="ARBA" id="ARBA00022927"/>
    </source>
</evidence>